<dbReference type="EMBL" id="SDMP01000020">
    <property type="protein sequence ID" value="RYQ83211.1"/>
    <property type="molecule type" value="Genomic_DNA"/>
</dbReference>
<keyword evidence="1" id="KW-0812">Transmembrane</keyword>
<protein>
    <submittedName>
        <fullName evidence="2">Uncharacterized protein</fullName>
    </submittedName>
</protein>
<evidence type="ECO:0000313" key="2">
    <source>
        <dbReference type="EMBL" id="RYQ83211.1"/>
    </source>
</evidence>
<feature type="transmembrane region" description="Helical" evidence="1">
    <location>
        <begin position="105"/>
        <end position="123"/>
    </location>
</feature>
<feature type="transmembrane region" description="Helical" evidence="1">
    <location>
        <begin position="166"/>
        <end position="186"/>
    </location>
</feature>
<organism evidence="2 3">
    <name type="scientific">Arachis hypogaea</name>
    <name type="common">Peanut</name>
    <dbReference type="NCBI Taxonomy" id="3818"/>
    <lineage>
        <taxon>Eukaryota</taxon>
        <taxon>Viridiplantae</taxon>
        <taxon>Streptophyta</taxon>
        <taxon>Embryophyta</taxon>
        <taxon>Tracheophyta</taxon>
        <taxon>Spermatophyta</taxon>
        <taxon>Magnoliopsida</taxon>
        <taxon>eudicotyledons</taxon>
        <taxon>Gunneridae</taxon>
        <taxon>Pentapetalae</taxon>
        <taxon>rosids</taxon>
        <taxon>fabids</taxon>
        <taxon>Fabales</taxon>
        <taxon>Fabaceae</taxon>
        <taxon>Papilionoideae</taxon>
        <taxon>50 kb inversion clade</taxon>
        <taxon>dalbergioids sensu lato</taxon>
        <taxon>Dalbergieae</taxon>
        <taxon>Pterocarpus clade</taxon>
        <taxon>Arachis</taxon>
    </lineage>
</organism>
<accession>A0A444X0K9</accession>
<name>A0A444X0K9_ARAHY</name>
<dbReference type="AlphaFoldDB" id="A0A444X0K9"/>
<evidence type="ECO:0000313" key="3">
    <source>
        <dbReference type="Proteomes" id="UP000289738"/>
    </source>
</evidence>
<comment type="caution">
    <text evidence="2">The sequence shown here is derived from an EMBL/GenBank/DDBJ whole genome shotgun (WGS) entry which is preliminary data.</text>
</comment>
<keyword evidence="3" id="KW-1185">Reference proteome</keyword>
<feature type="transmembrane region" description="Helical" evidence="1">
    <location>
        <begin position="41"/>
        <end position="66"/>
    </location>
</feature>
<sequence length="194" mass="21664">MLEAQPVLFRRSPSRRRMLRPGVGTDNRGWTSLHVKGDFKLVSFFSFINPSFMLLLLLWFLLLLLLQNPSFMRQALLGNLNNNAASNKFNVELAPAVQVVILRRLAVLNLLLAVIWFVLETIYSDSASSSRSDSVAWPMCGVLPKKMICFMASFECATSIHGLGSVAVNMICCFILDGFFVAGKLLEEVCGVHY</sequence>
<evidence type="ECO:0000256" key="1">
    <source>
        <dbReference type="SAM" id="Phobius"/>
    </source>
</evidence>
<dbReference type="Proteomes" id="UP000289738">
    <property type="component" value="Chromosome B10"/>
</dbReference>
<keyword evidence="1" id="KW-0472">Membrane</keyword>
<proteinExistence type="predicted"/>
<gene>
    <name evidence="2" type="ORF">Ahy_B10g101853</name>
</gene>
<keyword evidence="1" id="KW-1133">Transmembrane helix</keyword>
<reference evidence="2 3" key="1">
    <citation type="submission" date="2019-01" db="EMBL/GenBank/DDBJ databases">
        <title>Sequencing of cultivated peanut Arachis hypogaea provides insights into genome evolution and oil improvement.</title>
        <authorList>
            <person name="Chen X."/>
        </authorList>
    </citation>
    <scope>NUCLEOTIDE SEQUENCE [LARGE SCALE GENOMIC DNA]</scope>
    <source>
        <strain evidence="3">cv. Fuhuasheng</strain>
        <tissue evidence="2">Leaves</tissue>
    </source>
</reference>